<dbReference type="InterPro" id="IPR009056">
    <property type="entry name" value="Cyt_c-like_dom"/>
</dbReference>
<evidence type="ECO:0000313" key="10">
    <source>
        <dbReference type="Proteomes" id="UP001331561"/>
    </source>
</evidence>
<dbReference type="PANTHER" id="PTHR33751:SF9">
    <property type="entry name" value="CYTOCHROME C4"/>
    <property type="match status" value="1"/>
</dbReference>
<dbReference type="Gene3D" id="1.10.760.10">
    <property type="entry name" value="Cytochrome c-like domain"/>
    <property type="match status" value="1"/>
</dbReference>
<evidence type="ECO:0000256" key="5">
    <source>
        <dbReference type="ARBA" id="ARBA00023004"/>
    </source>
</evidence>
<dbReference type="EMBL" id="JAYXHS010000002">
    <property type="protein sequence ID" value="MEC5386981.1"/>
    <property type="molecule type" value="Genomic_DNA"/>
</dbReference>
<evidence type="ECO:0000259" key="8">
    <source>
        <dbReference type="PROSITE" id="PS51007"/>
    </source>
</evidence>
<keyword evidence="4" id="KW-0249">Electron transport</keyword>
<evidence type="ECO:0000256" key="7">
    <source>
        <dbReference type="SAM" id="SignalP"/>
    </source>
</evidence>
<gene>
    <name evidence="9" type="ORF">VVD49_14710</name>
</gene>
<evidence type="ECO:0000313" key="9">
    <source>
        <dbReference type="EMBL" id="MEC5386981.1"/>
    </source>
</evidence>
<feature type="signal peptide" evidence="7">
    <location>
        <begin position="1"/>
        <end position="22"/>
    </location>
</feature>
<keyword evidence="10" id="KW-1185">Reference proteome</keyword>
<comment type="caution">
    <text evidence="9">The sequence shown here is derived from an EMBL/GenBank/DDBJ whole genome shotgun (WGS) entry which is preliminary data.</text>
</comment>
<dbReference type="SUPFAM" id="SSF46626">
    <property type="entry name" value="Cytochrome c"/>
    <property type="match status" value="1"/>
</dbReference>
<evidence type="ECO:0000256" key="1">
    <source>
        <dbReference type="ARBA" id="ARBA00022448"/>
    </source>
</evidence>
<sequence length="108" mass="11239">MMMNKYLTLSLGLLMLAGSVHAAGDVARGKAKSVTCAACHGADGNSAVATFPKLAGQNVDYLVHSLTAYKKGTRKNAMMSPMAAPLSASEIEDLAAYFASQSALTQKK</sequence>
<keyword evidence="7" id="KW-0732">Signal</keyword>
<dbReference type="PRINTS" id="PR00605">
    <property type="entry name" value="CYTCHROMECIC"/>
</dbReference>
<dbReference type="InterPro" id="IPR050597">
    <property type="entry name" value="Cytochrome_c_Oxidase_Subunit"/>
</dbReference>
<reference evidence="9 10" key="1">
    <citation type="submission" date="2024-01" db="EMBL/GenBank/DDBJ databases">
        <title>Uliginosibacterium soil sp. nov.</title>
        <authorList>
            <person name="Lv Y."/>
        </authorList>
    </citation>
    <scope>NUCLEOTIDE SEQUENCE [LARGE SCALE GENOMIC DNA]</scope>
    <source>
        <strain evidence="9 10">H3</strain>
    </source>
</reference>
<proteinExistence type="predicted"/>
<dbReference type="InterPro" id="IPR036909">
    <property type="entry name" value="Cyt_c-like_dom_sf"/>
</dbReference>
<organism evidence="9 10">
    <name type="scientific">Uliginosibacterium silvisoli</name>
    <dbReference type="NCBI Taxonomy" id="3114758"/>
    <lineage>
        <taxon>Bacteria</taxon>
        <taxon>Pseudomonadati</taxon>
        <taxon>Pseudomonadota</taxon>
        <taxon>Betaproteobacteria</taxon>
        <taxon>Rhodocyclales</taxon>
        <taxon>Zoogloeaceae</taxon>
        <taxon>Uliginosibacterium</taxon>
    </lineage>
</organism>
<dbReference type="RefSeq" id="WP_327599930.1">
    <property type="nucleotide sequence ID" value="NZ_JAYXHS010000002.1"/>
</dbReference>
<keyword evidence="1" id="KW-0813">Transport</keyword>
<dbReference type="PROSITE" id="PS51007">
    <property type="entry name" value="CYTC"/>
    <property type="match status" value="1"/>
</dbReference>
<protein>
    <submittedName>
        <fullName evidence="9">Cytochrome c</fullName>
    </submittedName>
</protein>
<evidence type="ECO:0000256" key="4">
    <source>
        <dbReference type="ARBA" id="ARBA00022982"/>
    </source>
</evidence>
<keyword evidence="5 6" id="KW-0408">Iron</keyword>
<dbReference type="InterPro" id="IPR008168">
    <property type="entry name" value="Cyt_C_IC"/>
</dbReference>
<evidence type="ECO:0000256" key="2">
    <source>
        <dbReference type="ARBA" id="ARBA00022617"/>
    </source>
</evidence>
<feature type="domain" description="Cytochrome c" evidence="8">
    <location>
        <begin position="24"/>
        <end position="102"/>
    </location>
</feature>
<evidence type="ECO:0000256" key="6">
    <source>
        <dbReference type="PROSITE-ProRule" id="PRU00433"/>
    </source>
</evidence>
<feature type="chain" id="PRO_5046826803" evidence="7">
    <location>
        <begin position="23"/>
        <end position="108"/>
    </location>
</feature>
<keyword evidence="2 6" id="KW-0349">Heme</keyword>
<dbReference type="PANTHER" id="PTHR33751">
    <property type="entry name" value="CBB3-TYPE CYTOCHROME C OXIDASE SUBUNIT FIXP"/>
    <property type="match status" value="1"/>
</dbReference>
<evidence type="ECO:0000256" key="3">
    <source>
        <dbReference type="ARBA" id="ARBA00022723"/>
    </source>
</evidence>
<name>A0ABU6K6B1_9RHOO</name>
<dbReference type="Proteomes" id="UP001331561">
    <property type="component" value="Unassembled WGS sequence"/>
</dbReference>
<keyword evidence="3 6" id="KW-0479">Metal-binding</keyword>
<dbReference type="Pfam" id="PF00034">
    <property type="entry name" value="Cytochrom_C"/>
    <property type="match status" value="1"/>
</dbReference>
<accession>A0ABU6K6B1</accession>